<accession>A0AAN6TW86</accession>
<name>A0AAN6TW86_9PEZI</name>
<dbReference type="EMBL" id="MU853235">
    <property type="protein sequence ID" value="KAK4121066.1"/>
    <property type="molecule type" value="Genomic_DNA"/>
</dbReference>
<proteinExistence type="predicted"/>
<reference evidence="1" key="1">
    <citation type="journal article" date="2023" name="Mol. Phylogenet. Evol.">
        <title>Genome-scale phylogeny and comparative genomics of the fungal order Sordariales.</title>
        <authorList>
            <person name="Hensen N."/>
            <person name="Bonometti L."/>
            <person name="Westerberg I."/>
            <person name="Brannstrom I.O."/>
            <person name="Guillou S."/>
            <person name="Cros-Aarteil S."/>
            <person name="Calhoun S."/>
            <person name="Haridas S."/>
            <person name="Kuo A."/>
            <person name="Mondo S."/>
            <person name="Pangilinan J."/>
            <person name="Riley R."/>
            <person name="LaButti K."/>
            <person name="Andreopoulos B."/>
            <person name="Lipzen A."/>
            <person name="Chen C."/>
            <person name="Yan M."/>
            <person name="Daum C."/>
            <person name="Ng V."/>
            <person name="Clum A."/>
            <person name="Steindorff A."/>
            <person name="Ohm R.A."/>
            <person name="Martin F."/>
            <person name="Silar P."/>
            <person name="Natvig D.O."/>
            <person name="Lalanne C."/>
            <person name="Gautier V."/>
            <person name="Ament-Velasquez S.L."/>
            <person name="Kruys A."/>
            <person name="Hutchinson M.I."/>
            <person name="Powell A.J."/>
            <person name="Barry K."/>
            <person name="Miller A.N."/>
            <person name="Grigoriev I.V."/>
            <person name="Debuchy R."/>
            <person name="Gladieux P."/>
            <person name="Hiltunen Thoren M."/>
            <person name="Johannesson H."/>
        </authorList>
    </citation>
    <scope>NUCLEOTIDE SEQUENCE</scope>
    <source>
        <strain evidence="1">CBS 731.68</strain>
    </source>
</reference>
<dbReference type="RefSeq" id="XP_062644837.1">
    <property type="nucleotide sequence ID" value="XM_062796548.1"/>
</dbReference>
<reference evidence="1" key="2">
    <citation type="submission" date="2023-05" db="EMBL/GenBank/DDBJ databases">
        <authorList>
            <consortium name="Lawrence Berkeley National Laboratory"/>
            <person name="Steindorff A."/>
            <person name="Hensen N."/>
            <person name="Bonometti L."/>
            <person name="Westerberg I."/>
            <person name="Brannstrom I.O."/>
            <person name="Guillou S."/>
            <person name="Cros-Aarteil S."/>
            <person name="Calhoun S."/>
            <person name="Haridas S."/>
            <person name="Kuo A."/>
            <person name="Mondo S."/>
            <person name="Pangilinan J."/>
            <person name="Riley R."/>
            <person name="Labutti K."/>
            <person name="Andreopoulos B."/>
            <person name="Lipzen A."/>
            <person name="Chen C."/>
            <person name="Yanf M."/>
            <person name="Daum C."/>
            <person name="Ng V."/>
            <person name="Clum A."/>
            <person name="Ohm R."/>
            <person name="Martin F."/>
            <person name="Silar P."/>
            <person name="Natvig D."/>
            <person name="Lalanne C."/>
            <person name="Gautier V."/>
            <person name="Ament-Velasquez S.L."/>
            <person name="Kruys A."/>
            <person name="Hutchinson M.I."/>
            <person name="Powell A.J."/>
            <person name="Barry K."/>
            <person name="Miller A.N."/>
            <person name="Grigoriev I.V."/>
            <person name="Debuchy R."/>
            <person name="Gladieux P."/>
            <person name="Thoren M.H."/>
            <person name="Johannesson H."/>
        </authorList>
    </citation>
    <scope>NUCLEOTIDE SEQUENCE</scope>
    <source>
        <strain evidence="1">CBS 731.68</strain>
    </source>
</reference>
<comment type="caution">
    <text evidence="1">The sequence shown here is derived from an EMBL/GenBank/DDBJ whole genome shotgun (WGS) entry which is preliminary data.</text>
</comment>
<sequence length="516" mass="53719">MRASAPQLALLNNAQGTFDAARCEMARLREEPWYEWWKCSSGAAYIASAGVTAVKAIKIRIGELVAYDVSHNISGAIASLKKLLSSGVMCPGVTVQQGRAQPFARAADPTVLFATVASPWPDNHGAALAPGVAEDHFADPAAVQALLRNAINLSFFSATLDGLSDHLLTLMHGTHISAAVAAGRGQQPQAHSRLSQAACGVTEADLLAIGAAGADSLTPYGSTVPVGPHCTTFSPFKPVVHGRARFIKLTIVDKFGQVAPLYPCVSPALSRGWLPGTSPPVADTVVAVDPPGACQFFQLPLRINQEARLNVWPLVTAAPADGGSAAVSAGGNSSRISALTAKLAADTAFTTAFFAMLAAALSSTTSTPADYADLAFPTVLGRPFALVAFGVGLEVAAPPRKNQPLLCPDRSSANDPNLTDYRFPYKVGDGDAAFDGLVTYFTDSGAGTGTVRKMYTELLVLDTKIPTDAIIQPAPGAIFQGTTTTTTYPTLTLFFLPADATPAEQHVAHRGPAQAL</sequence>
<gene>
    <name evidence="1" type="ORF">N657DRAFT_683178</name>
</gene>
<organism evidence="1 2">
    <name type="scientific">Parathielavia appendiculata</name>
    <dbReference type="NCBI Taxonomy" id="2587402"/>
    <lineage>
        <taxon>Eukaryota</taxon>
        <taxon>Fungi</taxon>
        <taxon>Dikarya</taxon>
        <taxon>Ascomycota</taxon>
        <taxon>Pezizomycotina</taxon>
        <taxon>Sordariomycetes</taxon>
        <taxon>Sordariomycetidae</taxon>
        <taxon>Sordariales</taxon>
        <taxon>Chaetomiaceae</taxon>
        <taxon>Parathielavia</taxon>
    </lineage>
</organism>
<dbReference type="Proteomes" id="UP001302602">
    <property type="component" value="Unassembled WGS sequence"/>
</dbReference>
<keyword evidence="2" id="KW-1185">Reference proteome</keyword>
<dbReference type="GeneID" id="87833316"/>
<evidence type="ECO:0000313" key="2">
    <source>
        <dbReference type="Proteomes" id="UP001302602"/>
    </source>
</evidence>
<protein>
    <submittedName>
        <fullName evidence="1">Uncharacterized protein</fullName>
    </submittedName>
</protein>
<evidence type="ECO:0000313" key="1">
    <source>
        <dbReference type="EMBL" id="KAK4121066.1"/>
    </source>
</evidence>
<dbReference type="AlphaFoldDB" id="A0AAN6TW86"/>